<dbReference type="AlphaFoldDB" id="R7VIQ0"/>
<dbReference type="HOGENOM" id="CLU_2694863_0_0_1"/>
<evidence type="ECO:0008006" key="4">
    <source>
        <dbReference type="Google" id="ProtNLM"/>
    </source>
</evidence>
<dbReference type="OrthoDB" id="43654at2759"/>
<dbReference type="OMA" id="NHANNSC"/>
<organism evidence="1">
    <name type="scientific">Capitella teleta</name>
    <name type="common">Polychaete worm</name>
    <dbReference type="NCBI Taxonomy" id="283909"/>
    <lineage>
        <taxon>Eukaryota</taxon>
        <taxon>Metazoa</taxon>
        <taxon>Spiralia</taxon>
        <taxon>Lophotrochozoa</taxon>
        <taxon>Annelida</taxon>
        <taxon>Polychaeta</taxon>
        <taxon>Sedentaria</taxon>
        <taxon>Scolecida</taxon>
        <taxon>Capitellidae</taxon>
        <taxon>Capitella</taxon>
    </lineage>
</organism>
<dbReference type="InterPro" id="IPR018244">
    <property type="entry name" value="Allrgn_V5/Tpx1_CS"/>
</dbReference>
<dbReference type="EnsemblMetazoa" id="CapteT107983">
    <property type="protein sequence ID" value="CapteP107983"/>
    <property type="gene ID" value="CapteG107983"/>
</dbReference>
<feature type="non-terminal residue" evidence="1">
    <location>
        <position position="1"/>
    </location>
</feature>
<name>R7VIQ0_CAPTE</name>
<dbReference type="GO" id="GO:0005576">
    <property type="term" value="C:extracellular region"/>
    <property type="evidence" value="ECO:0007669"/>
    <property type="project" value="InterPro"/>
</dbReference>
<reference evidence="2" key="3">
    <citation type="submission" date="2015-06" db="UniProtKB">
        <authorList>
            <consortium name="EnsemblMetazoa"/>
        </authorList>
    </citation>
    <scope>IDENTIFICATION</scope>
</reference>
<dbReference type="InterPro" id="IPR035940">
    <property type="entry name" value="CAP_sf"/>
</dbReference>
<sequence>QVVWADSRELGCGVAQCPSVNVYGQIWRNALMYVCNYAPPGNYRGVQPYIKGQTYSKCPWVPGQGTKCEDVLCS</sequence>
<keyword evidence="3" id="KW-1185">Reference proteome</keyword>
<gene>
    <name evidence="1" type="ORF">CAPTEDRAFT_107983</name>
</gene>
<evidence type="ECO:0000313" key="3">
    <source>
        <dbReference type="Proteomes" id="UP000014760"/>
    </source>
</evidence>
<reference evidence="3" key="1">
    <citation type="submission" date="2012-12" db="EMBL/GenBank/DDBJ databases">
        <authorList>
            <person name="Hellsten U."/>
            <person name="Grimwood J."/>
            <person name="Chapman J.A."/>
            <person name="Shapiro H."/>
            <person name="Aerts A."/>
            <person name="Otillar R.P."/>
            <person name="Terry A.Y."/>
            <person name="Boore J.L."/>
            <person name="Simakov O."/>
            <person name="Marletaz F."/>
            <person name="Cho S.-J."/>
            <person name="Edsinger-Gonzales E."/>
            <person name="Havlak P."/>
            <person name="Kuo D.-H."/>
            <person name="Larsson T."/>
            <person name="Lv J."/>
            <person name="Arendt D."/>
            <person name="Savage R."/>
            <person name="Osoegawa K."/>
            <person name="de Jong P."/>
            <person name="Lindberg D.R."/>
            <person name="Seaver E.C."/>
            <person name="Weisblat D.A."/>
            <person name="Putnam N.H."/>
            <person name="Grigoriev I.V."/>
            <person name="Rokhsar D.S."/>
        </authorList>
    </citation>
    <scope>NUCLEOTIDE SEQUENCE</scope>
    <source>
        <strain evidence="3">I ESC-2004</strain>
    </source>
</reference>
<dbReference type="PROSITE" id="PS01010">
    <property type="entry name" value="CRISP_2"/>
    <property type="match status" value="1"/>
</dbReference>
<dbReference type="STRING" id="283909.R7VIQ0"/>
<accession>R7VIQ0</accession>
<evidence type="ECO:0000313" key="1">
    <source>
        <dbReference type="EMBL" id="ELU15595.1"/>
    </source>
</evidence>
<dbReference type="Gene3D" id="3.40.33.10">
    <property type="entry name" value="CAP"/>
    <property type="match status" value="1"/>
</dbReference>
<protein>
    <recommendedName>
        <fullName evidence="4">SCP domain-containing protein</fullName>
    </recommendedName>
</protein>
<dbReference type="EMBL" id="AMQN01017983">
    <property type="status" value="NOT_ANNOTATED_CDS"/>
    <property type="molecule type" value="Genomic_DNA"/>
</dbReference>
<dbReference type="EMBL" id="KB293737">
    <property type="protein sequence ID" value="ELU15595.1"/>
    <property type="molecule type" value="Genomic_DNA"/>
</dbReference>
<reference evidence="1 3" key="2">
    <citation type="journal article" date="2013" name="Nature">
        <title>Insights into bilaterian evolution from three spiralian genomes.</title>
        <authorList>
            <person name="Simakov O."/>
            <person name="Marletaz F."/>
            <person name="Cho S.J."/>
            <person name="Edsinger-Gonzales E."/>
            <person name="Havlak P."/>
            <person name="Hellsten U."/>
            <person name="Kuo D.H."/>
            <person name="Larsson T."/>
            <person name="Lv J."/>
            <person name="Arendt D."/>
            <person name="Savage R."/>
            <person name="Osoegawa K."/>
            <person name="de Jong P."/>
            <person name="Grimwood J."/>
            <person name="Chapman J.A."/>
            <person name="Shapiro H."/>
            <person name="Aerts A."/>
            <person name="Otillar R.P."/>
            <person name="Terry A.Y."/>
            <person name="Boore J.L."/>
            <person name="Grigoriev I.V."/>
            <person name="Lindberg D.R."/>
            <person name="Seaver E.C."/>
            <person name="Weisblat D.A."/>
            <person name="Putnam N.H."/>
            <person name="Rokhsar D.S."/>
        </authorList>
    </citation>
    <scope>NUCLEOTIDE SEQUENCE</scope>
    <source>
        <strain evidence="1 3">I ESC-2004</strain>
    </source>
</reference>
<dbReference type="SUPFAM" id="SSF55797">
    <property type="entry name" value="PR-1-like"/>
    <property type="match status" value="1"/>
</dbReference>
<proteinExistence type="predicted"/>
<evidence type="ECO:0000313" key="2">
    <source>
        <dbReference type="EnsemblMetazoa" id="CapteP107983"/>
    </source>
</evidence>
<dbReference type="Proteomes" id="UP000014760">
    <property type="component" value="Unassembled WGS sequence"/>
</dbReference>